<evidence type="ECO:0000313" key="12">
    <source>
        <dbReference type="EMBL" id="CAF1333674.1"/>
    </source>
</evidence>
<name>A0A814L679_ADIRI</name>
<evidence type="ECO:0000256" key="2">
    <source>
        <dbReference type="ARBA" id="ARBA00022475"/>
    </source>
</evidence>
<accession>A0A814L679</accession>
<sequence>MSNSSSIFSYQWISQSMTIYFGFFTLITGFFGGLLNILVFTTLKTFRSTPCVFYLTTASAVDVAQLLTSLLIRILSYGFYIDPTRVSWFCKLRMFTVQYSALISLTCMSLAIVDQFVSMIHQRLSSLQLAHRHVFISCIIVLIHGIPFLLYFDSVDGLCQIVDSSFAKYFSFFYLPFLLGFLPLIIMITFASLAFFTSRTHANRNRHIEVSSRNRQLSAMVLVQAIFIVLLTVPYLIVTIYALTVDSPQQDPVLHARNNMIQSVTILFYYESYATPFYVFYAVSRRFRKQVGYVLFDIHFKRFQQATNNLNNNQVVPNTEID</sequence>
<dbReference type="PROSITE" id="PS50262">
    <property type="entry name" value="G_PROTEIN_RECEP_F1_2"/>
    <property type="match status" value="1"/>
</dbReference>
<dbReference type="OrthoDB" id="10000379at2759"/>
<reference evidence="11" key="1">
    <citation type="submission" date="2021-02" db="EMBL/GenBank/DDBJ databases">
        <authorList>
            <person name="Nowell W R."/>
        </authorList>
    </citation>
    <scope>NUCLEOTIDE SEQUENCE</scope>
</reference>
<evidence type="ECO:0000313" key="11">
    <source>
        <dbReference type="EMBL" id="CAF1061723.1"/>
    </source>
</evidence>
<evidence type="ECO:0000256" key="9">
    <source>
        <dbReference type="SAM" id="Phobius"/>
    </source>
</evidence>
<feature type="domain" description="G-protein coupled receptors family 1 profile" evidence="10">
    <location>
        <begin position="32"/>
        <end position="279"/>
    </location>
</feature>
<keyword evidence="7" id="KW-0675">Receptor</keyword>
<dbReference type="Proteomes" id="UP000663828">
    <property type="component" value="Unassembled WGS sequence"/>
</dbReference>
<keyword evidence="13" id="KW-1185">Reference proteome</keyword>
<dbReference type="GO" id="GO:0005886">
    <property type="term" value="C:plasma membrane"/>
    <property type="evidence" value="ECO:0007669"/>
    <property type="project" value="UniProtKB-SubCell"/>
</dbReference>
<dbReference type="Proteomes" id="UP000663852">
    <property type="component" value="Unassembled WGS sequence"/>
</dbReference>
<keyword evidence="4 9" id="KW-1133">Transmembrane helix</keyword>
<dbReference type="Gene3D" id="1.20.1070.10">
    <property type="entry name" value="Rhodopsin 7-helix transmembrane proteins"/>
    <property type="match status" value="1"/>
</dbReference>
<keyword evidence="3 9" id="KW-0812">Transmembrane</keyword>
<protein>
    <recommendedName>
        <fullName evidence="10">G-protein coupled receptors family 1 profile domain-containing protein</fullName>
    </recommendedName>
</protein>
<keyword evidence="8" id="KW-0807">Transducer</keyword>
<dbReference type="SUPFAM" id="SSF81321">
    <property type="entry name" value="Family A G protein-coupled receptor-like"/>
    <property type="match status" value="1"/>
</dbReference>
<evidence type="ECO:0000256" key="8">
    <source>
        <dbReference type="ARBA" id="ARBA00023224"/>
    </source>
</evidence>
<evidence type="ECO:0000256" key="5">
    <source>
        <dbReference type="ARBA" id="ARBA00023040"/>
    </source>
</evidence>
<evidence type="ECO:0000256" key="7">
    <source>
        <dbReference type="ARBA" id="ARBA00023170"/>
    </source>
</evidence>
<feature type="transmembrane region" description="Helical" evidence="9">
    <location>
        <begin position="95"/>
        <end position="113"/>
    </location>
</feature>
<evidence type="ECO:0000313" key="13">
    <source>
        <dbReference type="Proteomes" id="UP000663828"/>
    </source>
</evidence>
<dbReference type="GO" id="GO:0043005">
    <property type="term" value="C:neuron projection"/>
    <property type="evidence" value="ECO:0007669"/>
    <property type="project" value="TreeGrafter"/>
</dbReference>
<evidence type="ECO:0000256" key="1">
    <source>
        <dbReference type="ARBA" id="ARBA00004651"/>
    </source>
</evidence>
<evidence type="ECO:0000313" key="14">
    <source>
        <dbReference type="Proteomes" id="UP000663852"/>
    </source>
</evidence>
<evidence type="ECO:0000256" key="3">
    <source>
        <dbReference type="ARBA" id="ARBA00022692"/>
    </source>
</evidence>
<dbReference type="EMBL" id="CAJNOR010002736">
    <property type="protein sequence ID" value="CAF1333674.1"/>
    <property type="molecule type" value="Genomic_DNA"/>
</dbReference>
<dbReference type="PANTHER" id="PTHR24229">
    <property type="entry name" value="NEUROPEPTIDES RECEPTOR"/>
    <property type="match status" value="1"/>
</dbReference>
<feature type="transmembrane region" description="Helical" evidence="9">
    <location>
        <begin position="263"/>
        <end position="283"/>
    </location>
</feature>
<dbReference type="EMBL" id="CAJNOJ010000082">
    <property type="protein sequence ID" value="CAF1061723.1"/>
    <property type="molecule type" value="Genomic_DNA"/>
</dbReference>
<gene>
    <name evidence="11" type="ORF">EDS130_LOCUS17949</name>
    <name evidence="12" type="ORF">XAT740_LOCUS30569</name>
</gene>
<feature type="transmembrane region" description="Helical" evidence="9">
    <location>
        <begin position="134"/>
        <end position="152"/>
    </location>
</feature>
<feature type="transmembrane region" description="Helical" evidence="9">
    <location>
        <begin position="172"/>
        <end position="196"/>
    </location>
</feature>
<dbReference type="GO" id="GO:0004930">
    <property type="term" value="F:G protein-coupled receptor activity"/>
    <property type="evidence" value="ECO:0007669"/>
    <property type="project" value="UniProtKB-KW"/>
</dbReference>
<comment type="caution">
    <text evidence="11">The sequence shown here is derived from an EMBL/GenBank/DDBJ whole genome shotgun (WGS) entry which is preliminary data.</text>
</comment>
<evidence type="ECO:0000256" key="4">
    <source>
        <dbReference type="ARBA" id="ARBA00022989"/>
    </source>
</evidence>
<keyword evidence="5" id="KW-0297">G-protein coupled receptor</keyword>
<keyword evidence="6 9" id="KW-0472">Membrane</keyword>
<evidence type="ECO:0000259" key="10">
    <source>
        <dbReference type="PROSITE" id="PS50262"/>
    </source>
</evidence>
<dbReference type="InterPro" id="IPR017452">
    <property type="entry name" value="GPCR_Rhodpsn_7TM"/>
</dbReference>
<evidence type="ECO:0000256" key="6">
    <source>
        <dbReference type="ARBA" id="ARBA00023136"/>
    </source>
</evidence>
<feature type="transmembrane region" description="Helical" evidence="9">
    <location>
        <begin position="217"/>
        <end position="243"/>
    </location>
</feature>
<dbReference type="PANTHER" id="PTHR24229:SF40">
    <property type="entry name" value="ALLATOSTATIN C RECEPTOR 1-RELATED"/>
    <property type="match status" value="1"/>
</dbReference>
<proteinExistence type="predicted"/>
<feature type="transmembrane region" description="Helical" evidence="9">
    <location>
        <begin position="52"/>
        <end position="75"/>
    </location>
</feature>
<keyword evidence="2" id="KW-1003">Cell membrane</keyword>
<comment type="subcellular location">
    <subcellularLocation>
        <location evidence="1">Cell membrane</location>
        <topology evidence="1">Multi-pass membrane protein</topology>
    </subcellularLocation>
</comment>
<dbReference type="GO" id="GO:0042277">
    <property type="term" value="F:peptide binding"/>
    <property type="evidence" value="ECO:0007669"/>
    <property type="project" value="TreeGrafter"/>
</dbReference>
<feature type="transmembrane region" description="Helical" evidence="9">
    <location>
        <begin position="20"/>
        <end position="40"/>
    </location>
</feature>
<organism evidence="11 14">
    <name type="scientific">Adineta ricciae</name>
    <name type="common">Rotifer</name>
    <dbReference type="NCBI Taxonomy" id="249248"/>
    <lineage>
        <taxon>Eukaryota</taxon>
        <taxon>Metazoa</taxon>
        <taxon>Spiralia</taxon>
        <taxon>Gnathifera</taxon>
        <taxon>Rotifera</taxon>
        <taxon>Eurotatoria</taxon>
        <taxon>Bdelloidea</taxon>
        <taxon>Adinetida</taxon>
        <taxon>Adinetidae</taxon>
        <taxon>Adineta</taxon>
    </lineage>
</organism>
<dbReference type="AlphaFoldDB" id="A0A814L679"/>